<protein>
    <submittedName>
        <fullName evidence="1">Uncharacterized protein</fullName>
    </submittedName>
</protein>
<dbReference type="RefSeq" id="WP_183670567.1">
    <property type="nucleotide sequence ID" value="NZ_BMPB01000001.1"/>
</dbReference>
<keyword evidence="2" id="KW-1185">Reference proteome</keyword>
<organism evidence="1 2">
    <name type="scientific">Parabacteroides faecis</name>
    <dbReference type="NCBI Taxonomy" id="1217282"/>
    <lineage>
        <taxon>Bacteria</taxon>
        <taxon>Pseudomonadati</taxon>
        <taxon>Bacteroidota</taxon>
        <taxon>Bacteroidia</taxon>
        <taxon>Bacteroidales</taxon>
        <taxon>Tannerellaceae</taxon>
        <taxon>Parabacteroides</taxon>
    </lineage>
</organism>
<evidence type="ECO:0000313" key="2">
    <source>
        <dbReference type="Proteomes" id="UP000533637"/>
    </source>
</evidence>
<evidence type="ECO:0000313" key="1">
    <source>
        <dbReference type="EMBL" id="MBB4622234.1"/>
    </source>
</evidence>
<comment type="caution">
    <text evidence="1">The sequence shown here is derived from an EMBL/GenBank/DDBJ whole genome shotgun (WGS) entry which is preliminary data.</text>
</comment>
<dbReference type="Proteomes" id="UP000533637">
    <property type="component" value="Unassembled WGS sequence"/>
</dbReference>
<gene>
    <name evidence="1" type="ORF">GGQ57_002131</name>
</gene>
<proteinExistence type="predicted"/>
<dbReference type="EMBL" id="JACHOC010000003">
    <property type="protein sequence ID" value="MBB4622234.1"/>
    <property type="molecule type" value="Genomic_DNA"/>
</dbReference>
<accession>A0ABR6KLH2</accession>
<reference evidence="1 2" key="1">
    <citation type="submission" date="2020-08" db="EMBL/GenBank/DDBJ databases">
        <title>Genomic Encyclopedia of Type Strains, Phase IV (KMG-IV): sequencing the most valuable type-strain genomes for metagenomic binning, comparative biology and taxonomic classification.</title>
        <authorList>
            <person name="Goeker M."/>
        </authorList>
    </citation>
    <scope>NUCLEOTIDE SEQUENCE [LARGE SCALE GENOMIC DNA]</scope>
    <source>
        <strain evidence="1 2">DSM 102983</strain>
    </source>
</reference>
<sequence length="273" mass="30962">MYSTLLFKKVKKLLLDNWYDKDCPDLGLKKNNHPDWGNINLEDVKDFRSLCPLIKEQFYTFCEKEILDGKIINLAPIEFKEHNIYFNTEVEKGYVLISKSKIEQEKDPTPIEIGGSATAIIRGYAHANLADNAYGSAFDNSVIRAYAYATIEAHNNASVHAFGNTNISAFDESCVRADSESWVECYHNTSVRAMCRARVKATGNSKLVLMGDAVADIFDERVTVKAEGKSYFTSNYKINWQLKERAIYRNLDTNTIYCADPNTTLICKKTDSQ</sequence>
<name>A0ABR6KLH2_9BACT</name>